<dbReference type="Pfam" id="PF02572">
    <property type="entry name" value="CobA_CobO_BtuR"/>
    <property type="match status" value="1"/>
</dbReference>
<proteinExistence type="predicted"/>
<dbReference type="Proteomes" id="UP000824250">
    <property type="component" value="Unassembled WGS sequence"/>
</dbReference>
<evidence type="ECO:0000313" key="2">
    <source>
        <dbReference type="Proteomes" id="UP000824250"/>
    </source>
</evidence>
<dbReference type="InterPro" id="IPR003724">
    <property type="entry name" value="CblAdoTrfase_CobA"/>
</dbReference>
<comment type="caution">
    <text evidence="1">The sequence shown here is derived from an EMBL/GenBank/DDBJ whole genome shotgun (WGS) entry which is preliminary data.</text>
</comment>
<dbReference type="PANTHER" id="PTHR46638:SF1">
    <property type="entry name" value="CORRINOID ADENOSYLTRANSFERASE"/>
    <property type="match status" value="1"/>
</dbReference>
<reference evidence="1" key="2">
    <citation type="journal article" date="2021" name="PeerJ">
        <title>Extensive microbial diversity within the chicken gut microbiome revealed by metagenomics and culture.</title>
        <authorList>
            <person name="Gilroy R."/>
            <person name="Ravi A."/>
            <person name="Getino M."/>
            <person name="Pursley I."/>
            <person name="Horton D.L."/>
            <person name="Alikhan N.F."/>
            <person name="Baker D."/>
            <person name="Gharbi K."/>
            <person name="Hall N."/>
            <person name="Watson M."/>
            <person name="Adriaenssens E.M."/>
            <person name="Foster-Nyarko E."/>
            <person name="Jarju S."/>
            <person name="Secka A."/>
            <person name="Antonio M."/>
            <person name="Oren A."/>
            <person name="Chaudhuri R.R."/>
            <person name="La Ragione R."/>
            <person name="Hildebrand F."/>
            <person name="Pallen M.J."/>
        </authorList>
    </citation>
    <scope>NUCLEOTIDE SEQUENCE</scope>
    <source>
        <strain evidence="1">CHK180-2868</strain>
    </source>
</reference>
<accession>A0A9D1D6F6</accession>
<gene>
    <name evidence="1" type="ORF">IAB28_06395</name>
</gene>
<dbReference type="GO" id="GO:0008817">
    <property type="term" value="F:corrinoid adenosyltransferase activity"/>
    <property type="evidence" value="ECO:0007669"/>
    <property type="project" value="InterPro"/>
</dbReference>
<evidence type="ECO:0000313" key="1">
    <source>
        <dbReference type="EMBL" id="HIR05579.1"/>
    </source>
</evidence>
<protein>
    <submittedName>
        <fullName evidence="1">Cob(I)yrinic acid a,c-diamide adenosyltransferase</fullName>
    </submittedName>
</protein>
<organism evidence="1 2">
    <name type="scientific">Candidatus Copromonas faecavium</name>
    <name type="common">nom. illeg.</name>
    <dbReference type="NCBI Taxonomy" id="2840740"/>
    <lineage>
        <taxon>Bacteria</taxon>
        <taxon>Bacillati</taxon>
        <taxon>Bacillota</taxon>
        <taxon>Clostridia</taxon>
        <taxon>Lachnospirales</taxon>
        <taxon>Lachnospiraceae</taxon>
        <taxon>Candidatus Copromonas (nom. illeg.)</taxon>
    </lineage>
</organism>
<dbReference type="InterPro" id="IPR027417">
    <property type="entry name" value="P-loop_NTPase"/>
</dbReference>
<dbReference type="PANTHER" id="PTHR46638">
    <property type="entry name" value="CORRINOID ADENOSYLTRANSFERASE"/>
    <property type="match status" value="1"/>
</dbReference>
<sequence length="164" mass="18223">MAKGSVRVICGPGTGKSASALGYAMMGIFQGKKVIMVQFLKGVLDGGAMDVLKKLEPDLKVFQFERSHGLFADLPKKQQEEELINLRNGFNYAKKVMATGECDILILDEVLGLVDQGIITREEFSAFLDFRYEETELIMTGRICPPGIEKYVDCMSRMENVTEA</sequence>
<dbReference type="SUPFAM" id="SSF52540">
    <property type="entry name" value="P-loop containing nucleoside triphosphate hydrolases"/>
    <property type="match status" value="1"/>
</dbReference>
<dbReference type="Gene3D" id="3.40.50.300">
    <property type="entry name" value="P-loop containing nucleotide triphosphate hydrolases"/>
    <property type="match status" value="1"/>
</dbReference>
<dbReference type="GO" id="GO:0009236">
    <property type="term" value="P:cobalamin biosynthetic process"/>
    <property type="evidence" value="ECO:0007669"/>
    <property type="project" value="InterPro"/>
</dbReference>
<name>A0A9D1D6F6_9FIRM</name>
<dbReference type="GO" id="GO:0005524">
    <property type="term" value="F:ATP binding"/>
    <property type="evidence" value="ECO:0007669"/>
    <property type="project" value="InterPro"/>
</dbReference>
<dbReference type="EMBL" id="DVGC01000034">
    <property type="protein sequence ID" value="HIR05579.1"/>
    <property type="molecule type" value="Genomic_DNA"/>
</dbReference>
<reference evidence="1" key="1">
    <citation type="submission" date="2020-10" db="EMBL/GenBank/DDBJ databases">
        <authorList>
            <person name="Gilroy R."/>
        </authorList>
    </citation>
    <scope>NUCLEOTIDE SEQUENCE</scope>
    <source>
        <strain evidence="1">CHK180-2868</strain>
    </source>
</reference>
<dbReference type="AlphaFoldDB" id="A0A9D1D6F6"/>